<evidence type="ECO:0008006" key="4">
    <source>
        <dbReference type="Google" id="ProtNLM"/>
    </source>
</evidence>
<dbReference type="EMBL" id="ANIY01005362">
    <property type="protein sequence ID" value="ETP27866.1"/>
    <property type="molecule type" value="Genomic_DNA"/>
</dbReference>
<evidence type="ECO:0000313" key="3">
    <source>
        <dbReference type="Proteomes" id="UP000018948"/>
    </source>
</evidence>
<evidence type="ECO:0000256" key="1">
    <source>
        <dbReference type="SAM" id="MobiDB-lite"/>
    </source>
</evidence>
<dbReference type="AlphaFoldDB" id="W2XYU1"/>
<comment type="caution">
    <text evidence="2">The sequence shown here is derived from an EMBL/GenBank/DDBJ whole genome shotgun (WGS) entry which is preliminary data.</text>
</comment>
<feature type="region of interest" description="Disordered" evidence="1">
    <location>
        <begin position="15"/>
        <end position="35"/>
    </location>
</feature>
<feature type="compositionally biased region" description="Polar residues" evidence="1">
    <location>
        <begin position="15"/>
        <end position="29"/>
    </location>
</feature>
<organism evidence="2 3">
    <name type="scientific">Phytophthora nicotianae P10297</name>
    <dbReference type="NCBI Taxonomy" id="1317064"/>
    <lineage>
        <taxon>Eukaryota</taxon>
        <taxon>Sar</taxon>
        <taxon>Stramenopiles</taxon>
        <taxon>Oomycota</taxon>
        <taxon>Peronosporomycetes</taxon>
        <taxon>Peronosporales</taxon>
        <taxon>Peronosporaceae</taxon>
        <taxon>Phytophthora</taxon>
    </lineage>
</organism>
<evidence type="ECO:0000313" key="2">
    <source>
        <dbReference type="EMBL" id="ETP27866.1"/>
    </source>
</evidence>
<proteinExistence type="predicted"/>
<feature type="non-terminal residue" evidence="2">
    <location>
        <position position="1"/>
    </location>
</feature>
<accession>W2XYU1</accession>
<sequence length="56" mass="6167">RIQLMDFGLFADASRGQSTTCNPSRSTESPLFVSSGHQNYHIDPRAARRAAALFGR</sequence>
<name>W2XYU1_PHYNI</name>
<dbReference type="Proteomes" id="UP000018948">
    <property type="component" value="Unassembled WGS sequence"/>
</dbReference>
<gene>
    <name evidence="2" type="ORF">F442_22849</name>
</gene>
<reference evidence="2 3" key="1">
    <citation type="submission" date="2013-11" db="EMBL/GenBank/DDBJ databases">
        <title>The Genome Sequence of Phytophthora parasitica P10297.</title>
        <authorList>
            <consortium name="The Broad Institute Genomics Platform"/>
            <person name="Russ C."/>
            <person name="Tyler B."/>
            <person name="Panabieres F."/>
            <person name="Shan W."/>
            <person name="Tripathy S."/>
            <person name="Grunwald N."/>
            <person name="Machado M."/>
            <person name="Johnson C.S."/>
            <person name="Walker B."/>
            <person name="Young S.K."/>
            <person name="Zeng Q."/>
            <person name="Gargeya S."/>
            <person name="Fitzgerald M."/>
            <person name="Haas B."/>
            <person name="Abouelleil A."/>
            <person name="Allen A.W."/>
            <person name="Alvarado L."/>
            <person name="Arachchi H.M."/>
            <person name="Berlin A.M."/>
            <person name="Chapman S.B."/>
            <person name="Gainer-Dewar J."/>
            <person name="Goldberg J."/>
            <person name="Griggs A."/>
            <person name="Gujja S."/>
            <person name="Hansen M."/>
            <person name="Howarth C."/>
            <person name="Imamovic A."/>
            <person name="Ireland A."/>
            <person name="Larimer J."/>
            <person name="McCowan C."/>
            <person name="Murphy C."/>
            <person name="Pearson M."/>
            <person name="Poon T.W."/>
            <person name="Priest M."/>
            <person name="Roberts A."/>
            <person name="Saif S."/>
            <person name="Shea T."/>
            <person name="Sisk P."/>
            <person name="Sykes S."/>
            <person name="Wortman J."/>
            <person name="Nusbaum C."/>
            <person name="Birren B."/>
        </authorList>
    </citation>
    <scope>NUCLEOTIDE SEQUENCE [LARGE SCALE GENOMIC DNA]</scope>
    <source>
        <strain evidence="2 3">P10297</strain>
    </source>
</reference>
<protein>
    <recommendedName>
        <fullName evidence="4">Protein kinase domain-containing protein</fullName>
    </recommendedName>
</protein>
<feature type="non-terminal residue" evidence="2">
    <location>
        <position position="56"/>
    </location>
</feature>